<dbReference type="EMBL" id="CAADRA010005309">
    <property type="protein sequence ID" value="VFT88376.1"/>
    <property type="molecule type" value="Genomic_DNA"/>
</dbReference>
<dbReference type="Gene3D" id="3.40.50.12780">
    <property type="entry name" value="N-terminal domain of ligase-like"/>
    <property type="match status" value="1"/>
</dbReference>
<gene>
    <name evidence="7" type="primary">Aste57867_11515</name>
    <name evidence="6" type="ORF">As57867_011472</name>
    <name evidence="7" type="ORF">ASTE57867_11515</name>
</gene>
<sequence>MPTSDRPSQPQEVTIPPAFHAEPSGLEPPMPLDYVQIDHSHIKPGHGPIYTTGPPVPAPALNALELLKQTVRCSGDRPFLGHRTVDAANGQALGFTWESYVRVYDRIQHLAGGLMHENLIKTTTDGDRPLSLYMKNSPEWVIAQYAAMHCGGFAVALYDTLGADSTQFILGHTLSPTVVCSSAELPHVFRVKPAVPTLKAVIVVDTLSKSDMATAANLGLQIYTMAHVEAIGAKYPVAEAALDPADIYCLIYTSGTTGDPKGVPISHRMVLVETVSGMERMGRGKGVGAYTQETVHLSYLPLAHCIEHTLHIAVLTCRGCIAFSQGDPLKLIDDLVAARPMFLVSVPRVLNKIYDRVVNGTLAAGGEKAFLFNLALQTKLANLKRGYREHAIFDKLFFGPIRKQLGLDRVCWLVSGAAPLSTDVLDFYRILMDCPVASGYGLSETSAGGAIDMVGNMSPGTVGPPLTCMDVKLVSVPDMGYNVTDTTHGNDDASAISVHGRGEVCLRGPTVFPGYYKAPHLSKDIFDDDGWFYTGDIGVWTANGCLQIVDRKKNLFKLSQGEYVSPEKIENALITSPLVAQIFVYGDSLHAVLVAIVVPEEAALLELAHSLGVSGTLAHVCANKQVVDAVVNALNGLGKKAKLHGFEMVKAIKLSPVPFSVDNQLLTPTMKLKRNDAKKAYKDAIDQLYQECGDALPGQRVHLKPSSQLSKI</sequence>
<dbReference type="EMBL" id="VJMH01005288">
    <property type="protein sequence ID" value="KAF0697828.1"/>
    <property type="molecule type" value="Genomic_DNA"/>
</dbReference>
<dbReference type="Pfam" id="PF00501">
    <property type="entry name" value="AMP-binding"/>
    <property type="match status" value="1"/>
</dbReference>
<evidence type="ECO:0000256" key="1">
    <source>
        <dbReference type="ARBA" id="ARBA00022741"/>
    </source>
</evidence>
<feature type="domain" description="AMP-dependent synthetase/ligase" evidence="4">
    <location>
        <begin position="95"/>
        <end position="516"/>
    </location>
</feature>
<keyword evidence="2" id="KW-0067">ATP-binding</keyword>
<dbReference type="InterPro" id="IPR020845">
    <property type="entry name" value="AMP-binding_CS"/>
</dbReference>
<dbReference type="Proteomes" id="UP000332933">
    <property type="component" value="Unassembled WGS sequence"/>
</dbReference>
<dbReference type="GO" id="GO:0016020">
    <property type="term" value="C:membrane"/>
    <property type="evidence" value="ECO:0007669"/>
    <property type="project" value="TreeGrafter"/>
</dbReference>
<keyword evidence="8" id="KW-1185">Reference proteome</keyword>
<evidence type="ECO:0000256" key="2">
    <source>
        <dbReference type="ARBA" id="ARBA00022840"/>
    </source>
</evidence>
<reference evidence="6" key="2">
    <citation type="submission" date="2019-06" db="EMBL/GenBank/DDBJ databases">
        <title>Genomics analysis of Aphanomyces spp. identifies a new class of oomycete effector associated with host adaptation.</title>
        <authorList>
            <person name="Gaulin E."/>
        </authorList>
    </citation>
    <scope>NUCLEOTIDE SEQUENCE</scope>
    <source>
        <strain evidence="6">CBS 578.67</strain>
    </source>
</reference>
<dbReference type="InterPro" id="IPR000873">
    <property type="entry name" value="AMP-dep_synth/lig_dom"/>
</dbReference>
<dbReference type="PANTHER" id="PTHR43272">
    <property type="entry name" value="LONG-CHAIN-FATTY-ACID--COA LIGASE"/>
    <property type="match status" value="1"/>
</dbReference>
<dbReference type="OrthoDB" id="189102at2759"/>
<evidence type="ECO:0000313" key="6">
    <source>
        <dbReference type="EMBL" id="KAF0697828.1"/>
    </source>
</evidence>
<organism evidence="7 8">
    <name type="scientific">Aphanomyces stellatus</name>
    <dbReference type="NCBI Taxonomy" id="120398"/>
    <lineage>
        <taxon>Eukaryota</taxon>
        <taxon>Sar</taxon>
        <taxon>Stramenopiles</taxon>
        <taxon>Oomycota</taxon>
        <taxon>Saprolegniomycetes</taxon>
        <taxon>Saprolegniales</taxon>
        <taxon>Verrucalvaceae</taxon>
        <taxon>Aphanomyces</taxon>
    </lineage>
</organism>
<evidence type="ECO:0000259" key="4">
    <source>
        <dbReference type="Pfam" id="PF00501"/>
    </source>
</evidence>
<evidence type="ECO:0000313" key="8">
    <source>
        <dbReference type="Proteomes" id="UP000332933"/>
    </source>
</evidence>
<dbReference type="Pfam" id="PF13193">
    <property type="entry name" value="AMP-binding_C"/>
    <property type="match status" value="1"/>
</dbReference>
<dbReference type="PANTHER" id="PTHR43272:SF33">
    <property type="entry name" value="AMP-BINDING DOMAIN-CONTAINING PROTEIN-RELATED"/>
    <property type="match status" value="1"/>
</dbReference>
<dbReference type="InterPro" id="IPR042099">
    <property type="entry name" value="ANL_N_sf"/>
</dbReference>
<keyword evidence="1" id="KW-0547">Nucleotide-binding</keyword>
<evidence type="ECO:0000313" key="7">
    <source>
        <dbReference type="EMBL" id="VFT88376.1"/>
    </source>
</evidence>
<proteinExistence type="predicted"/>
<dbReference type="GO" id="GO:0005524">
    <property type="term" value="F:ATP binding"/>
    <property type="evidence" value="ECO:0007669"/>
    <property type="project" value="UniProtKB-KW"/>
</dbReference>
<name>A0A485KV27_9STRA</name>
<dbReference type="GO" id="GO:0004467">
    <property type="term" value="F:long-chain fatty acid-CoA ligase activity"/>
    <property type="evidence" value="ECO:0007669"/>
    <property type="project" value="TreeGrafter"/>
</dbReference>
<feature type="domain" description="AMP-binding enzyme C-terminal" evidence="5">
    <location>
        <begin position="568"/>
        <end position="626"/>
    </location>
</feature>
<accession>A0A485KV27</accession>
<dbReference type="GO" id="GO:0005783">
    <property type="term" value="C:endoplasmic reticulum"/>
    <property type="evidence" value="ECO:0007669"/>
    <property type="project" value="TreeGrafter"/>
</dbReference>
<dbReference type="PROSITE" id="PS00455">
    <property type="entry name" value="AMP_BINDING"/>
    <property type="match status" value="1"/>
</dbReference>
<feature type="compositionally biased region" description="Polar residues" evidence="3">
    <location>
        <begin position="1"/>
        <end position="12"/>
    </location>
</feature>
<evidence type="ECO:0000256" key="3">
    <source>
        <dbReference type="SAM" id="MobiDB-lite"/>
    </source>
</evidence>
<dbReference type="AlphaFoldDB" id="A0A485KV27"/>
<dbReference type="InterPro" id="IPR025110">
    <property type="entry name" value="AMP-bd_C"/>
</dbReference>
<feature type="region of interest" description="Disordered" evidence="3">
    <location>
        <begin position="1"/>
        <end position="27"/>
    </location>
</feature>
<dbReference type="SUPFAM" id="SSF56801">
    <property type="entry name" value="Acetyl-CoA synthetase-like"/>
    <property type="match status" value="1"/>
</dbReference>
<reference evidence="7 8" key="1">
    <citation type="submission" date="2019-03" db="EMBL/GenBank/DDBJ databases">
        <authorList>
            <person name="Gaulin E."/>
            <person name="Dumas B."/>
        </authorList>
    </citation>
    <scope>NUCLEOTIDE SEQUENCE [LARGE SCALE GENOMIC DNA]</scope>
    <source>
        <strain evidence="7">CBS 568.67</strain>
    </source>
</reference>
<protein>
    <submittedName>
        <fullName evidence="7">Aste57867_11515 protein</fullName>
    </submittedName>
</protein>
<evidence type="ECO:0000259" key="5">
    <source>
        <dbReference type="Pfam" id="PF13193"/>
    </source>
</evidence>